<sequence length="252" mass="28382">MMLKIAGYKSHDAHFMMNYLLPIAVKTTLPKDVASPLIRLCAFFKGIWSKTIDPRDLGKLQFEIAETLCLLERIFPPAFFDIMEHLPIHLVDQSKLGGHTSTPENENDDSTSEYDGENEVETDNIMDNNLTSGKRKPSKQVSKQVNKSSLRPKTMADVVEVNSPYLKFRKKQKENNEAFVASNQSLNKSLTRKARICGAACNENDNDDVDALSEIDEADALNENDDDVGNEYEGDQELEDEVLSQYGREGMQ</sequence>
<feature type="compositionally biased region" description="Acidic residues" evidence="1">
    <location>
        <begin position="217"/>
        <end position="242"/>
    </location>
</feature>
<proteinExistence type="predicted"/>
<dbReference type="PANTHER" id="PTHR48258:SF8">
    <property type="entry name" value="DUF4216 DOMAIN-CONTAINING PROTEIN"/>
    <property type="match status" value="1"/>
</dbReference>
<keyword evidence="4" id="KW-1185">Reference proteome</keyword>
<protein>
    <recommendedName>
        <fullName evidence="2">DUF4218 domain-containing protein</fullName>
    </recommendedName>
</protein>
<feature type="domain" description="DUF4218" evidence="2">
    <location>
        <begin position="48"/>
        <end position="99"/>
    </location>
</feature>
<dbReference type="AlphaFoldDB" id="A0A803MD09"/>
<evidence type="ECO:0000313" key="4">
    <source>
        <dbReference type="Proteomes" id="UP000596660"/>
    </source>
</evidence>
<evidence type="ECO:0000259" key="2">
    <source>
        <dbReference type="Pfam" id="PF13960"/>
    </source>
</evidence>
<name>A0A803MD09_CHEQI</name>
<evidence type="ECO:0000256" key="1">
    <source>
        <dbReference type="SAM" id="MobiDB-lite"/>
    </source>
</evidence>
<feature type="region of interest" description="Disordered" evidence="1">
    <location>
        <begin position="97"/>
        <end position="156"/>
    </location>
</feature>
<feature type="compositionally biased region" description="Acidic residues" evidence="1">
    <location>
        <begin position="105"/>
        <end position="124"/>
    </location>
</feature>
<dbReference type="Pfam" id="PF13960">
    <property type="entry name" value="DUF4218"/>
    <property type="match status" value="1"/>
</dbReference>
<accession>A0A803MD09</accession>
<feature type="compositionally biased region" description="Low complexity" evidence="1">
    <location>
        <begin position="139"/>
        <end position="149"/>
    </location>
</feature>
<dbReference type="EnsemblPlants" id="AUR62027352-RA">
    <property type="protein sequence ID" value="AUR62027352-RA:cds"/>
    <property type="gene ID" value="AUR62027352"/>
</dbReference>
<reference evidence="3" key="2">
    <citation type="submission" date="2021-03" db="UniProtKB">
        <authorList>
            <consortium name="EnsemblPlants"/>
        </authorList>
    </citation>
    <scope>IDENTIFICATION</scope>
</reference>
<dbReference type="Gramene" id="AUR62027352-RA">
    <property type="protein sequence ID" value="AUR62027352-RA:cds"/>
    <property type="gene ID" value="AUR62027352"/>
</dbReference>
<feature type="region of interest" description="Disordered" evidence="1">
    <location>
        <begin position="217"/>
        <end position="252"/>
    </location>
</feature>
<organism evidence="3 4">
    <name type="scientific">Chenopodium quinoa</name>
    <name type="common">Quinoa</name>
    <dbReference type="NCBI Taxonomy" id="63459"/>
    <lineage>
        <taxon>Eukaryota</taxon>
        <taxon>Viridiplantae</taxon>
        <taxon>Streptophyta</taxon>
        <taxon>Embryophyta</taxon>
        <taxon>Tracheophyta</taxon>
        <taxon>Spermatophyta</taxon>
        <taxon>Magnoliopsida</taxon>
        <taxon>eudicotyledons</taxon>
        <taxon>Gunneridae</taxon>
        <taxon>Pentapetalae</taxon>
        <taxon>Caryophyllales</taxon>
        <taxon>Chenopodiaceae</taxon>
        <taxon>Chenopodioideae</taxon>
        <taxon>Atripliceae</taxon>
        <taxon>Chenopodium</taxon>
    </lineage>
</organism>
<dbReference type="PANTHER" id="PTHR48258">
    <property type="entry name" value="DUF4218 DOMAIN-CONTAINING PROTEIN-RELATED"/>
    <property type="match status" value="1"/>
</dbReference>
<dbReference type="Proteomes" id="UP000596660">
    <property type="component" value="Unplaced"/>
</dbReference>
<reference evidence="3" key="1">
    <citation type="journal article" date="2017" name="Nature">
        <title>The genome of Chenopodium quinoa.</title>
        <authorList>
            <person name="Jarvis D.E."/>
            <person name="Ho Y.S."/>
            <person name="Lightfoot D.J."/>
            <person name="Schmoeckel S.M."/>
            <person name="Li B."/>
            <person name="Borm T.J.A."/>
            <person name="Ohyanagi H."/>
            <person name="Mineta K."/>
            <person name="Michell C.T."/>
            <person name="Saber N."/>
            <person name="Kharbatia N.M."/>
            <person name="Rupper R.R."/>
            <person name="Sharp A.R."/>
            <person name="Dally N."/>
            <person name="Boughton B.A."/>
            <person name="Woo Y.H."/>
            <person name="Gao G."/>
            <person name="Schijlen E.G.W.M."/>
            <person name="Guo X."/>
            <person name="Momin A.A."/>
            <person name="Negrao S."/>
            <person name="Al-Babili S."/>
            <person name="Gehring C."/>
            <person name="Roessner U."/>
            <person name="Jung C."/>
            <person name="Murphy K."/>
            <person name="Arold S.T."/>
            <person name="Gojobori T."/>
            <person name="van der Linden C.G."/>
            <person name="van Loo E.N."/>
            <person name="Jellen E.N."/>
            <person name="Maughan P.J."/>
            <person name="Tester M."/>
        </authorList>
    </citation>
    <scope>NUCLEOTIDE SEQUENCE [LARGE SCALE GENOMIC DNA]</scope>
    <source>
        <strain evidence="3">cv. PI 614886</strain>
    </source>
</reference>
<dbReference type="InterPro" id="IPR025452">
    <property type="entry name" value="DUF4218"/>
</dbReference>
<evidence type="ECO:0000313" key="3">
    <source>
        <dbReference type="EnsemblPlants" id="AUR62027352-RA:cds"/>
    </source>
</evidence>